<name>A0ABY9KVJ1_9BACI</name>
<feature type="transmembrane region" description="Helical" evidence="1">
    <location>
        <begin position="99"/>
        <end position="120"/>
    </location>
</feature>
<accession>A0ABY9KVJ1</accession>
<feature type="transmembrane region" description="Helical" evidence="1">
    <location>
        <begin position="40"/>
        <end position="63"/>
    </location>
</feature>
<evidence type="ECO:0000256" key="1">
    <source>
        <dbReference type="SAM" id="Phobius"/>
    </source>
</evidence>
<dbReference type="Pfam" id="PF09578">
    <property type="entry name" value="Spore_YabQ"/>
    <property type="match status" value="1"/>
</dbReference>
<dbReference type="InterPro" id="IPR019074">
    <property type="entry name" value="YabQ"/>
</dbReference>
<gene>
    <name evidence="2" type="primary">yabQ</name>
    <name evidence="2" type="ORF">QR721_00330</name>
</gene>
<protein>
    <submittedName>
        <fullName evidence="2">Spore cortex biosynthesis protein YabQ</fullName>
    </submittedName>
</protein>
<reference evidence="2" key="1">
    <citation type="submission" date="2023-06" db="EMBL/GenBank/DDBJ databases">
        <title>A Treasure from Seagulls: Isolation and Description of Aciduricobacillus qingdaonensis gen. nov., sp. nov., a Rare Obligately Uric Acid-utilizing Member in the Family Bacillaceae.</title>
        <authorList>
            <person name="Liu W."/>
            <person name="Wang B."/>
        </authorList>
    </citation>
    <scope>NUCLEOTIDE SEQUENCE</scope>
    <source>
        <strain evidence="2">44XB</strain>
    </source>
</reference>
<dbReference type="EMBL" id="CP129113">
    <property type="protein sequence ID" value="WLV24766.1"/>
    <property type="molecule type" value="Genomic_DNA"/>
</dbReference>
<keyword evidence="3" id="KW-1185">Reference proteome</keyword>
<keyword evidence="1" id="KW-0472">Membrane</keyword>
<feature type="transmembrane region" description="Helical" evidence="1">
    <location>
        <begin position="126"/>
        <end position="159"/>
    </location>
</feature>
<keyword evidence="1" id="KW-1133">Transmembrane helix</keyword>
<dbReference type="RefSeq" id="WP_348028128.1">
    <property type="nucleotide sequence ID" value="NZ_CP129113.1"/>
</dbReference>
<feature type="transmembrane region" description="Helical" evidence="1">
    <location>
        <begin position="6"/>
        <end position="28"/>
    </location>
</feature>
<keyword evidence="1" id="KW-0812">Transmembrane</keyword>
<organism evidence="2 3">
    <name type="scientific">Aciduricibacillus chroicocephali</name>
    <dbReference type="NCBI Taxonomy" id="3054939"/>
    <lineage>
        <taxon>Bacteria</taxon>
        <taxon>Bacillati</taxon>
        <taxon>Bacillota</taxon>
        <taxon>Bacilli</taxon>
        <taxon>Bacillales</taxon>
        <taxon>Bacillaceae</taxon>
        <taxon>Aciduricibacillus</taxon>
    </lineage>
</organism>
<dbReference type="Proteomes" id="UP001180087">
    <property type="component" value="Chromosome"/>
</dbReference>
<dbReference type="NCBIfam" id="TIGR02893">
    <property type="entry name" value="spore_yabQ"/>
    <property type="match status" value="1"/>
</dbReference>
<feature type="transmembrane region" description="Helical" evidence="1">
    <location>
        <begin position="69"/>
        <end position="87"/>
    </location>
</feature>
<proteinExistence type="predicted"/>
<evidence type="ECO:0000313" key="3">
    <source>
        <dbReference type="Proteomes" id="UP001180087"/>
    </source>
</evidence>
<sequence length="200" mass="23670">MTSLNVQFATMITMIGGGFYLGMALDTFRRLTINLRRPIWLLYTTEIGFWLLQTAILFIMLFTANKGEIRFYIFFAGLLGFAAYQVLGRKWYRQLLEILIRIFMAIVRFIANAVRILIVIPIKGLFAIIVAVLLFLIQAIVTVIRFLLIVIFLPIKWLFAILWRLMPKRARNFVHKWCKVYSTMKESCSKFLKWIKFRRR</sequence>
<evidence type="ECO:0000313" key="2">
    <source>
        <dbReference type="EMBL" id="WLV24766.1"/>
    </source>
</evidence>